<feature type="transmembrane region" description="Helical" evidence="1">
    <location>
        <begin position="61"/>
        <end position="89"/>
    </location>
</feature>
<gene>
    <name evidence="2" type="ORF">FBZ92_105225</name>
</gene>
<dbReference type="Proteomes" id="UP000318050">
    <property type="component" value="Unassembled WGS sequence"/>
</dbReference>
<evidence type="ECO:0000313" key="3">
    <source>
        <dbReference type="Proteomes" id="UP000318050"/>
    </source>
</evidence>
<dbReference type="EMBL" id="VITT01000005">
    <property type="protein sequence ID" value="TWB62289.1"/>
    <property type="molecule type" value="Genomic_DNA"/>
</dbReference>
<keyword evidence="1" id="KW-1133">Transmembrane helix</keyword>
<keyword evidence="1" id="KW-0812">Transmembrane</keyword>
<name>A0A560IVV0_9PROT</name>
<organism evidence="2 3">
    <name type="scientific">Nitrospirillum amazonense</name>
    <dbReference type="NCBI Taxonomy" id="28077"/>
    <lineage>
        <taxon>Bacteria</taxon>
        <taxon>Pseudomonadati</taxon>
        <taxon>Pseudomonadota</taxon>
        <taxon>Alphaproteobacteria</taxon>
        <taxon>Rhodospirillales</taxon>
        <taxon>Azospirillaceae</taxon>
        <taxon>Nitrospirillum</taxon>
    </lineage>
</organism>
<evidence type="ECO:0000313" key="2">
    <source>
        <dbReference type="EMBL" id="TWB62289.1"/>
    </source>
</evidence>
<protein>
    <submittedName>
        <fullName evidence="2">Uncharacterized protein</fullName>
    </submittedName>
</protein>
<accession>A0A560IVV0</accession>
<dbReference type="AlphaFoldDB" id="A0A560IVV0"/>
<comment type="caution">
    <text evidence="2">The sequence shown here is derived from an EMBL/GenBank/DDBJ whole genome shotgun (WGS) entry which is preliminary data.</text>
</comment>
<evidence type="ECO:0000256" key="1">
    <source>
        <dbReference type="SAM" id="Phobius"/>
    </source>
</evidence>
<sequence length="102" mass="10930">MDFTYYEAFFLGGVLGFFTSAGFVVIRCGGAGLMLISALALTLIADAVLLINWGAAGQMPLVFIVLDLALITVFSAIGNGFGALPILLARRFWHYLQAKRAV</sequence>
<proteinExistence type="predicted"/>
<feature type="transmembrane region" description="Helical" evidence="1">
    <location>
        <begin position="6"/>
        <end position="26"/>
    </location>
</feature>
<feature type="transmembrane region" description="Helical" evidence="1">
    <location>
        <begin position="33"/>
        <end position="55"/>
    </location>
</feature>
<reference evidence="2 3" key="1">
    <citation type="submission" date="2019-06" db="EMBL/GenBank/DDBJ databases">
        <title>Genomic Encyclopedia of Type Strains, Phase IV (KMG-V): Genome sequencing to study the core and pangenomes of soil and plant-associated prokaryotes.</title>
        <authorList>
            <person name="Whitman W."/>
        </authorList>
    </citation>
    <scope>NUCLEOTIDE SEQUENCE [LARGE SCALE GENOMIC DNA]</scope>
    <source>
        <strain evidence="2 3">BR 11140</strain>
    </source>
</reference>
<keyword evidence="1" id="KW-0472">Membrane</keyword>